<evidence type="ECO:0000256" key="2">
    <source>
        <dbReference type="ARBA" id="ARBA00022679"/>
    </source>
</evidence>
<dbReference type="SUPFAM" id="SSF52540">
    <property type="entry name" value="P-loop containing nucleoside triphosphate hydrolases"/>
    <property type="match status" value="1"/>
</dbReference>
<evidence type="ECO:0000256" key="3">
    <source>
        <dbReference type="ARBA" id="ARBA00022741"/>
    </source>
</evidence>
<keyword evidence="9" id="KW-1185">Reference proteome</keyword>
<comment type="pathway">
    <text evidence="1 5">Pyrimidine metabolism; UMP biosynthesis via salvage pathway; UMP from uridine: step 1/1.</text>
</comment>
<dbReference type="Pfam" id="PF00485">
    <property type="entry name" value="PRK"/>
    <property type="match status" value="1"/>
</dbReference>
<organism evidence="8 9">
    <name type="scientific">Paratrimastix pyriformis</name>
    <dbReference type="NCBI Taxonomy" id="342808"/>
    <lineage>
        <taxon>Eukaryota</taxon>
        <taxon>Metamonada</taxon>
        <taxon>Preaxostyla</taxon>
        <taxon>Paratrimastigidae</taxon>
        <taxon>Paratrimastix</taxon>
    </lineage>
</organism>
<comment type="catalytic activity">
    <reaction evidence="5">
        <text>cytidine + ATP = CMP + ADP + H(+)</text>
        <dbReference type="Rhea" id="RHEA:24674"/>
        <dbReference type="ChEBI" id="CHEBI:15378"/>
        <dbReference type="ChEBI" id="CHEBI:17562"/>
        <dbReference type="ChEBI" id="CHEBI:30616"/>
        <dbReference type="ChEBI" id="CHEBI:60377"/>
        <dbReference type="ChEBI" id="CHEBI:456216"/>
        <dbReference type="EC" id="2.7.1.48"/>
    </reaction>
</comment>
<evidence type="ECO:0000259" key="7">
    <source>
        <dbReference type="Pfam" id="PF00485"/>
    </source>
</evidence>
<comment type="similarity">
    <text evidence="5">Belongs to the uridine kinase family.</text>
</comment>
<dbReference type="Gene3D" id="3.40.50.300">
    <property type="entry name" value="P-loop containing nucleotide triphosphate hydrolases"/>
    <property type="match status" value="1"/>
</dbReference>
<dbReference type="PANTHER" id="PTHR10285">
    <property type="entry name" value="URIDINE KINASE"/>
    <property type="match status" value="1"/>
</dbReference>
<comment type="caution">
    <text evidence="8">The sequence shown here is derived from an EMBL/GenBank/DDBJ whole genome shotgun (WGS) entry which is preliminary data.</text>
</comment>
<reference evidence="8" key="1">
    <citation type="journal article" date="2022" name="bioRxiv">
        <title>Genomics of Preaxostyla Flagellates Illuminates Evolutionary Transitions and the Path Towards Mitochondrial Loss.</title>
        <authorList>
            <person name="Novak L.V.F."/>
            <person name="Treitli S.C."/>
            <person name="Pyrih J."/>
            <person name="Halakuc P."/>
            <person name="Pipaliya S.V."/>
            <person name="Vacek V."/>
            <person name="Brzon O."/>
            <person name="Soukal P."/>
            <person name="Eme L."/>
            <person name="Dacks J.B."/>
            <person name="Karnkowska A."/>
            <person name="Elias M."/>
            <person name="Hampl V."/>
        </authorList>
    </citation>
    <scope>NUCLEOTIDE SEQUENCE</scope>
    <source>
        <strain evidence="8">RCP-MX</strain>
    </source>
</reference>
<evidence type="ECO:0000256" key="5">
    <source>
        <dbReference type="RuleBase" id="RU003825"/>
    </source>
</evidence>
<comment type="catalytic activity">
    <reaction evidence="5">
        <text>uridine + ATP = UMP + ADP + H(+)</text>
        <dbReference type="Rhea" id="RHEA:16825"/>
        <dbReference type="ChEBI" id="CHEBI:15378"/>
        <dbReference type="ChEBI" id="CHEBI:16704"/>
        <dbReference type="ChEBI" id="CHEBI:30616"/>
        <dbReference type="ChEBI" id="CHEBI:57865"/>
        <dbReference type="ChEBI" id="CHEBI:456216"/>
        <dbReference type="EC" id="2.7.1.48"/>
    </reaction>
</comment>
<keyword evidence="4 5" id="KW-0418">Kinase</keyword>
<keyword evidence="3 5" id="KW-0547">Nucleotide-binding</keyword>
<accession>A0ABQ8UTL6</accession>
<evidence type="ECO:0000256" key="1">
    <source>
        <dbReference type="ARBA" id="ARBA00004690"/>
    </source>
</evidence>
<dbReference type="Proteomes" id="UP001141327">
    <property type="component" value="Unassembled WGS sequence"/>
</dbReference>
<evidence type="ECO:0000313" key="9">
    <source>
        <dbReference type="Proteomes" id="UP001141327"/>
    </source>
</evidence>
<dbReference type="NCBIfam" id="TIGR00235">
    <property type="entry name" value="udk"/>
    <property type="match status" value="1"/>
</dbReference>
<proteinExistence type="inferred from homology"/>
<comment type="pathway">
    <text evidence="5">Pyrimidine metabolism; CTP biosynthesis via salvage pathway; CTP from cytidine: step 1/3.</text>
</comment>
<dbReference type="NCBIfam" id="NF004018">
    <property type="entry name" value="PRK05480.1"/>
    <property type="match status" value="1"/>
</dbReference>
<keyword evidence="5" id="KW-0067">ATP-binding</keyword>
<sequence>MEHFRLDEEQPPVSPSIVPSQNPASVMPPRSPQNPAAEHAEKPHEKPLVIGVAGGTASGKTTVCKMVIQKLHEDHVIDKGNVVVISQDSFYRPLTPEQKEMARQNKFNFDHPAAFDFPLIHETISKLLARQPCEIPVYDFVTHSRLPDQVTHVGVAEVIILEGILILHDPSIVKLMSMKIFVDADPDVRLARRVQRDIAERGRELQGVLAQYLTFVKPAYDRYIAPTKEHADIVIQKGGENMVAINLICGHIRETLEMRRRLHMGLPPLGTTPPRMLSTRSTSPMMAAPLGTSPVLLVGPR</sequence>
<dbReference type="EMBL" id="JAPMOS010000003">
    <property type="protein sequence ID" value="KAJ4462475.1"/>
    <property type="molecule type" value="Genomic_DNA"/>
</dbReference>
<feature type="domain" description="Phosphoribulokinase/uridine kinase" evidence="7">
    <location>
        <begin position="49"/>
        <end position="243"/>
    </location>
</feature>
<dbReference type="PRINTS" id="PR00988">
    <property type="entry name" value="URIDINKINASE"/>
</dbReference>
<dbReference type="GO" id="GO:0016301">
    <property type="term" value="F:kinase activity"/>
    <property type="evidence" value="ECO:0007669"/>
    <property type="project" value="UniProtKB-KW"/>
</dbReference>
<dbReference type="InterPro" id="IPR000764">
    <property type="entry name" value="Uridine_kinase-like"/>
</dbReference>
<dbReference type="EC" id="2.7.1.48" evidence="5"/>
<evidence type="ECO:0000313" key="8">
    <source>
        <dbReference type="EMBL" id="KAJ4462475.1"/>
    </source>
</evidence>
<feature type="region of interest" description="Disordered" evidence="6">
    <location>
        <begin position="1"/>
        <end position="46"/>
    </location>
</feature>
<dbReference type="CDD" id="cd02023">
    <property type="entry name" value="UMPK"/>
    <property type="match status" value="1"/>
</dbReference>
<dbReference type="InterPro" id="IPR027417">
    <property type="entry name" value="P-loop_NTPase"/>
</dbReference>
<keyword evidence="2 5" id="KW-0808">Transferase</keyword>
<evidence type="ECO:0000256" key="6">
    <source>
        <dbReference type="SAM" id="MobiDB-lite"/>
    </source>
</evidence>
<protein>
    <recommendedName>
        <fullName evidence="5">Uridine kinase</fullName>
        <ecNumber evidence="5">2.7.1.48</ecNumber>
    </recommendedName>
</protein>
<gene>
    <name evidence="8" type="ORF">PAPYR_1120</name>
</gene>
<name>A0ABQ8UTL6_9EUKA</name>
<evidence type="ECO:0000256" key="4">
    <source>
        <dbReference type="ARBA" id="ARBA00022777"/>
    </source>
</evidence>
<dbReference type="InterPro" id="IPR006083">
    <property type="entry name" value="PRK/URK"/>
</dbReference>